<reference evidence="1 2" key="1">
    <citation type="submission" date="2024-02" db="EMBL/GenBank/DDBJ databases">
        <title>Marinospirillum sp. MEB 164 isolated from Lonar lake sediment.</title>
        <authorList>
            <person name="Joshi A."/>
            <person name="Thite S."/>
        </authorList>
    </citation>
    <scope>NUCLEOTIDE SEQUENCE [LARGE SCALE GENOMIC DNA]</scope>
    <source>
        <strain evidence="1 2">MEB164</strain>
    </source>
</reference>
<evidence type="ECO:0008006" key="3">
    <source>
        <dbReference type="Google" id="ProtNLM"/>
    </source>
</evidence>
<dbReference type="RefSeq" id="WP_405338944.1">
    <property type="nucleotide sequence ID" value="NZ_JBANFI010000004.1"/>
</dbReference>
<dbReference type="EMBL" id="JBANFI010000004">
    <property type="protein sequence ID" value="MFK7160837.1"/>
    <property type="molecule type" value="Genomic_DNA"/>
</dbReference>
<protein>
    <recommendedName>
        <fullName evidence="3">Bacteriophage replication gene A protein (GPA)</fullName>
    </recommendedName>
</protein>
<proteinExistence type="predicted"/>
<evidence type="ECO:0000313" key="1">
    <source>
        <dbReference type="EMBL" id="MFK7160837.1"/>
    </source>
</evidence>
<evidence type="ECO:0000313" key="2">
    <source>
        <dbReference type="Proteomes" id="UP001621714"/>
    </source>
</evidence>
<name>A0ABW8PX03_9GAMM</name>
<sequence length="281" mass="32158">MKQAKSITLKPDAARLFNTKKVDKKCVAAVRKQNRLMLDAAKAKAQLQKLFLGVDPVYSTGNPPLSSENRFQQQNTKAPAWRFISTANAVFMNHYAMKKMETEHLKSMPFTFNITSGLLEKASASKKPLSSYLLKRLREALQRELRREVDFYFVIEVSGEYRNKTPHLHGEILLTRREIDLTHTNLRHPDERPVHAAFHSINDYSDNNLKNSAFMLKQVPTDAGWPNYLTKELGFTRLYTGNPVAETLRVTRTAKDIYREHFNAAGLKNTNNLVNSEPPII</sequence>
<organism evidence="1 2">
    <name type="scientific">Marinospirillum alkalitolerans</name>
    <dbReference type="NCBI Taxonomy" id="3123374"/>
    <lineage>
        <taxon>Bacteria</taxon>
        <taxon>Pseudomonadati</taxon>
        <taxon>Pseudomonadota</taxon>
        <taxon>Gammaproteobacteria</taxon>
        <taxon>Oceanospirillales</taxon>
        <taxon>Oceanospirillaceae</taxon>
        <taxon>Marinospirillum</taxon>
    </lineage>
</organism>
<accession>A0ABW8PX03</accession>
<gene>
    <name evidence="1" type="ORF">V6U78_07280</name>
</gene>
<dbReference type="Proteomes" id="UP001621714">
    <property type="component" value="Unassembled WGS sequence"/>
</dbReference>
<keyword evidence="2" id="KW-1185">Reference proteome</keyword>
<comment type="caution">
    <text evidence="1">The sequence shown here is derived from an EMBL/GenBank/DDBJ whole genome shotgun (WGS) entry which is preliminary data.</text>
</comment>